<evidence type="ECO:0000256" key="1">
    <source>
        <dbReference type="SAM" id="SignalP"/>
    </source>
</evidence>
<dbReference type="EMBL" id="QFOD01000007">
    <property type="protein sequence ID" value="PZP32818.1"/>
    <property type="molecule type" value="Genomic_DNA"/>
</dbReference>
<dbReference type="AlphaFoldDB" id="A0A2W5DPZ3"/>
<feature type="chain" id="PRO_5016108527" description="Ice-binding protein C-terminal domain-containing protein" evidence="1">
    <location>
        <begin position="26"/>
        <end position="219"/>
    </location>
</feature>
<evidence type="ECO:0000259" key="2">
    <source>
        <dbReference type="Pfam" id="PF07589"/>
    </source>
</evidence>
<dbReference type="Pfam" id="PF07589">
    <property type="entry name" value="PEP-CTERM"/>
    <property type="match status" value="1"/>
</dbReference>
<keyword evidence="1" id="KW-0732">Signal</keyword>
<protein>
    <recommendedName>
        <fullName evidence="2">Ice-binding protein C-terminal domain-containing protein</fullName>
    </recommendedName>
</protein>
<name>A0A2W5DPZ3_9BURK</name>
<dbReference type="InterPro" id="IPR013424">
    <property type="entry name" value="Ice-binding_C"/>
</dbReference>
<evidence type="ECO:0000313" key="4">
    <source>
        <dbReference type="Proteomes" id="UP000249633"/>
    </source>
</evidence>
<gene>
    <name evidence="3" type="ORF">DI603_09035</name>
</gene>
<comment type="caution">
    <text evidence="3">The sequence shown here is derived from an EMBL/GenBank/DDBJ whole genome shotgun (WGS) entry which is preliminary data.</text>
</comment>
<reference evidence="3 4" key="1">
    <citation type="submission" date="2017-08" db="EMBL/GenBank/DDBJ databases">
        <title>Infants hospitalized years apart are colonized by the same room-sourced microbial strains.</title>
        <authorList>
            <person name="Brooks B."/>
            <person name="Olm M.R."/>
            <person name="Firek B.A."/>
            <person name="Baker R."/>
            <person name="Thomas B.C."/>
            <person name="Morowitz M.J."/>
            <person name="Banfield J.F."/>
        </authorList>
    </citation>
    <scope>NUCLEOTIDE SEQUENCE [LARGE SCALE GENOMIC DNA]</scope>
    <source>
        <strain evidence="3">S2_012_000_R2_81</strain>
    </source>
</reference>
<feature type="signal peptide" evidence="1">
    <location>
        <begin position="1"/>
        <end position="25"/>
    </location>
</feature>
<organism evidence="3 4">
    <name type="scientific">Roseateles depolymerans</name>
    <dbReference type="NCBI Taxonomy" id="76731"/>
    <lineage>
        <taxon>Bacteria</taxon>
        <taxon>Pseudomonadati</taxon>
        <taxon>Pseudomonadota</taxon>
        <taxon>Betaproteobacteria</taxon>
        <taxon>Burkholderiales</taxon>
        <taxon>Sphaerotilaceae</taxon>
        <taxon>Roseateles</taxon>
    </lineage>
</organism>
<dbReference type="Proteomes" id="UP000249633">
    <property type="component" value="Unassembled WGS sequence"/>
</dbReference>
<sequence>MRLSTTSVALAALLGLSGWSPASQAATSSISDPQGDFLSTFAGSTASADLDVLSASVFYNPGADLFTLVATMAGDIGATSTGFYVWGVNRGAGVASFAANGITGVRFDRVILLRPDGSGSIGGTALPTGSVSISGHTITGVVSGSLLESTGFAKQDYTWNLWPRDGAFSGFAAISDFAPDNASFTAVPVPEPASAALLLAGIGVLGGIARLKARRRPRG</sequence>
<accession>A0A2W5DPZ3</accession>
<feature type="domain" description="Ice-binding protein C-terminal" evidence="2">
    <location>
        <begin position="188"/>
        <end position="214"/>
    </location>
</feature>
<evidence type="ECO:0000313" key="3">
    <source>
        <dbReference type="EMBL" id="PZP32818.1"/>
    </source>
</evidence>
<proteinExistence type="predicted"/>
<dbReference type="NCBIfam" id="TIGR02595">
    <property type="entry name" value="PEP_CTERM"/>
    <property type="match status" value="1"/>
</dbReference>